<name>X1QRT9_9ZZZZ</name>
<accession>X1QRT9</accession>
<dbReference type="AlphaFoldDB" id="X1QRT9"/>
<protein>
    <submittedName>
        <fullName evidence="1">Uncharacterized protein</fullName>
    </submittedName>
</protein>
<gene>
    <name evidence="1" type="ORF">S06H3_60529</name>
</gene>
<reference evidence="1" key="1">
    <citation type="journal article" date="2014" name="Front. Microbiol.">
        <title>High frequency of phylogenetically diverse reductive dehalogenase-homologous genes in deep subseafloor sedimentary metagenomes.</title>
        <authorList>
            <person name="Kawai M."/>
            <person name="Futagami T."/>
            <person name="Toyoda A."/>
            <person name="Takaki Y."/>
            <person name="Nishi S."/>
            <person name="Hori S."/>
            <person name="Arai W."/>
            <person name="Tsubouchi T."/>
            <person name="Morono Y."/>
            <person name="Uchiyama I."/>
            <person name="Ito T."/>
            <person name="Fujiyama A."/>
            <person name="Inagaki F."/>
            <person name="Takami H."/>
        </authorList>
    </citation>
    <scope>NUCLEOTIDE SEQUENCE</scope>
    <source>
        <strain evidence="1">Expedition CK06-06</strain>
    </source>
</reference>
<comment type="caution">
    <text evidence="1">The sequence shown here is derived from an EMBL/GenBank/DDBJ whole genome shotgun (WGS) entry which is preliminary data.</text>
</comment>
<dbReference type="EMBL" id="BARV01039499">
    <property type="protein sequence ID" value="GAI57511.1"/>
    <property type="molecule type" value="Genomic_DNA"/>
</dbReference>
<organism evidence="1">
    <name type="scientific">marine sediment metagenome</name>
    <dbReference type="NCBI Taxonomy" id="412755"/>
    <lineage>
        <taxon>unclassified sequences</taxon>
        <taxon>metagenomes</taxon>
        <taxon>ecological metagenomes</taxon>
    </lineage>
</organism>
<sequence>AEVKEVELFFDQIGIDPYEIKPEPEVIDQHAGKKKEWWEFWEGVEDMSEDQLKEAILKGNKKAYEEAIKRGYITK</sequence>
<feature type="non-terminal residue" evidence="1">
    <location>
        <position position="1"/>
    </location>
</feature>
<evidence type="ECO:0000313" key="1">
    <source>
        <dbReference type="EMBL" id="GAI57511.1"/>
    </source>
</evidence>
<proteinExistence type="predicted"/>